<dbReference type="PRINTS" id="PR00507">
    <property type="entry name" value="N12N6MTFRASE"/>
</dbReference>
<proteinExistence type="inferred from homology"/>
<name>A0A450XED5_9GAMM</name>
<dbReference type="Gene3D" id="3.40.50.150">
    <property type="entry name" value="Vaccinia Virus protein VP39"/>
    <property type="match status" value="1"/>
</dbReference>
<dbReference type="GO" id="GO:0032259">
    <property type="term" value="P:methylation"/>
    <property type="evidence" value="ECO:0007669"/>
    <property type="project" value="UniProtKB-KW"/>
</dbReference>
<dbReference type="InterPro" id="IPR003356">
    <property type="entry name" value="DNA_methylase_A-5"/>
</dbReference>
<reference evidence="4" key="1">
    <citation type="submission" date="2019-02" db="EMBL/GenBank/DDBJ databases">
        <authorList>
            <person name="Gruber-Vodicka R. H."/>
            <person name="Seah K. B. B."/>
        </authorList>
    </citation>
    <scope>NUCLEOTIDE SEQUENCE</scope>
    <source>
        <strain evidence="3">BECK_S312</strain>
        <strain evidence="4">BECK_S426</strain>
    </source>
</reference>
<keyword evidence="4" id="KW-0808">Transferase</keyword>
<evidence type="ECO:0000313" key="3">
    <source>
        <dbReference type="EMBL" id="VFK11489.1"/>
    </source>
</evidence>
<protein>
    <submittedName>
        <fullName evidence="4">N-6 DNA Methylase</fullName>
    </submittedName>
</protein>
<feature type="domain" description="DNA methylase adenine-specific" evidence="2">
    <location>
        <begin position="1"/>
        <end position="275"/>
    </location>
</feature>
<comment type="similarity">
    <text evidence="1">Belongs to the N(4)/N(6)-methyltransferase family.</text>
</comment>
<accession>A0A450XED5</accession>
<gene>
    <name evidence="3" type="ORF">BECKLPF1236A_GA0070988_100564</name>
    <name evidence="4" type="ORF">BECKLPF1236C_GA0070990_100504</name>
</gene>
<dbReference type="EMBL" id="CAADFP010000050">
    <property type="protein sequence ID" value="VFK27655.1"/>
    <property type="molecule type" value="Genomic_DNA"/>
</dbReference>
<dbReference type="AlphaFoldDB" id="A0A450XED5"/>
<dbReference type="PANTHER" id="PTHR42998">
    <property type="entry name" value="TYPE I RESTRICTION ENZYME HINDVIIP M PROTEIN-RELATED"/>
    <property type="match status" value="1"/>
</dbReference>
<evidence type="ECO:0000313" key="4">
    <source>
        <dbReference type="EMBL" id="VFK27655.1"/>
    </source>
</evidence>
<dbReference type="PANTHER" id="PTHR42998:SF1">
    <property type="entry name" value="TYPE I RESTRICTION ENZYME HINDI METHYLASE SUBUNIT"/>
    <property type="match status" value="1"/>
</dbReference>
<evidence type="ECO:0000256" key="1">
    <source>
        <dbReference type="ARBA" id="ARBA00006594"/>
    </source>
</evidence>
<sequence length="317" mass="36187">MFVQSARFVQEHKKNAASEISVYGQERVAETVRLGKMNLAVHGLAGDIRQGNTYYEDLHSSPTKFDFVMANPPFNVDRVDKERLKDDPRFPFGMPRTDNANYLWIQNFYSALSAKGRAGFVMANSASDARASELEIRRQLIGSKAVDVMVAVGSNFFYTVTLPCTLWFLDRGKRGTEREDTVLFIDARHIYRQIDRAHRDFEPRQIEFLANIVRLYRGEEPEDRHDSAGMLAEKFSEGGYQDVPGLCKVATLDEIEVQGWSLNPGRYVGVAAREEDDFDFFERLEELNEELEVLNSEARELEDRVAANVTIIMESGY</sequence>
<dbReference type="Pfam" id="PF02384">
    <property type="entry name" value="N6_Mtase"/>
    <property type="match status" value="1"/>
</dbReference>
<dbReference type="GO" id="GO:0008170">
    <property type="term" value="F:N-methyltransferase activity"/>
    <property type="evidence" value="ECO:0007669"/>
    <property type="project" value="InterPro"/>
</dbReference>
<organism evidence="4">
    <name type="scientific">Candidatus Kentrum sp. LPFa</name>
    <dbReference type="NCBI Taxonomy" id="2126335"/>
    <lineage>
        <taxon>Bacteria</taxon>
        <taxon>Pseudomonadati</taxon>
        <taxon>Pseudomonadota</taxon>
        <taxon>Gammaproteobacteria</taxon>
        <taxon>Candidatus Kentrum</taxon>
    </lineage>
</organism>
<dbReference type="InterPro" id="IPR052916">
    <property type="entry name" value="Type-I_RE_MTase_Subunit"/>
</dbReference>
<dbReference type="SUPFAM" id="SSF53335">
    <property type="entry name" value="S-adenosyl-L-methionine-dependent methyltransferases"/>
    <property type="match status" value="1"/>
</dbReference>
<keyword evidence="4" id="KW-0489">Methyltransferase</keyword>
<dbReference type="GO" id="GO:0003677">
    <property type="term" value="F:DNA binding"/>
    <property type="evidence" value="ECO:0007669"/>
    <property type="project" value="InterPro"/>
</dbReference>
<evidence type="ECO:0000259" key="2">
    <source>
        <dbReference type="Pfam" id="PF02384"/>
    </source>
</evidence>
<dbReference type="InterPro" id="IPR029063">
    <property type="entry name" value="SAM-dependent_MTases_sf"/>
</dbReference>
<dbReference type="EMBL" id="CAADFM010000056">
    <property type="protein sequence ID" value="VFK11489.1"/>
    <property type="molecule type" value="Genomic_DNA"/>
</dbReference>